<dbReference type="RefSeq" id="WP_243800595.1">
    <property type="nucleotide sequence ID" value="NZ_CP094669.1"/>
</dbReference>
<dbReference type="Proteomes" id="UP000831113">
    <property type="component" value="Chromosome"/>
</dbReference>
<organism evidence="1 2">
    <name type="scientific">Hymenobacter tibetensis</name>
    <dbReference type="NCBI Taxonomy" id="497967"/>
    <lineage>
        <taxon>Bacteria</taxon>
        <taxon>Pseudomonadati</taxon>
        <taxon>Bacteroidota</taxon>
        <taxon>Cytophagia</taxon>
        <taxon>Cytophagales</taxon>
        <taxon>Hymenobacteraceae</taxon>
        <taxon>Hymenobacter</taxon>
    </lineage>
</organism>
<proteinExistence type="predicted"/>
<accession>A0ABY4D4D5</accession>
<reference evidence="1 2" key="1">
    <citation type="submission" date="2022-03" db="EMBL/GenBank/DDBJ databases">
        <title>Hymenobactersp. isolated from the air.</title>
        <authorList>
            <person name="Won M."/>
            <person name="Kwon S.-W."/>
        </authorList>
    </citation>
    <scope>NUCLEOTIDE SEQUENCE [LARGE SCALE GENOMIC DNA]</scope>
    <source>
        <strain evidence="1 2">KACC 21982</strain>
    </source>
</reference>
<keyword evidence="2" id="KW-1185">Reference proteome</keyword>
<protein>
    <recommendedName>
        <fullName evidence="3">YubB ferredoxin-like domain-containing protein</fullName>
    </recommendedName>
</protein>
<gene>
    <name evidence="1" type="ORF">MTX78_05390</name>
</gene>
<evidence type="ECO:0000313" key="1">
    <source>
        <dbReference type="EMBL" id="UOG76034.1"/>
    </source>
</evidence>
<evidence type="ECO:0000313" key="2">
    <source>
        <dbReference type="Proteomes" id="UP000831113"/>
    </source>
</evidence>
<dbReference type="EMBL" id="CP094669">
    <property type="protein sequence ID" value="UOG76034.1"/>
    <property type="molecule type" value="Genomic_DNA"/>
</dbReference>
<name>A0ABY4D4D5_9BACT</name>
<evidence type="ECO:0008006" key="3">
    <source>
        <dbReference type="Google" id="ProtNLM"/>
    </source>
</evidence>
<sequence length="216" mass="24784">MQHQPIISTQNYTALPDSKVLQRLCKALAVLDAINSPDVEYRYHTYDAAWDQGEEFFEMNDGEGDQMQVLFREDGCAINGYADGLEQPDKARLTRGLPEVFDEFIFGEPVSSIGTTFCLWFTSRYGWQTGLLENEEDGSEDLLYIFDDQPQTYVDWATEYFDEDETKQAINPDTVARIYQGEVLTKGMVLSIVDKVEDWLQLESDLQVIGYPYDFS</sequence>